<feature type="transmembrane region" description="Helical" evidence="5">
    <location>
        <begin position="546"/>
        <end position="569"/>
    </location>
</feature>
<sequence length="634" mass="70494">MHALHHLIHEEHSKDGEEGSPTVAKITAMVVLVTASFVVGALPIKLNTWFHWESDANQHGLVKFLLGIGGGVLLCTTFIHMLPEVNESFEQFDITPNMHYAEILMCIGFFTMYFVEECVHMYLKYKEREPSKEESSRSSGPDLDVIKRSLSIRRGEDQAEINALKEEMMAHKHGNEGHSHVAIQPNGSFIAIIRGLLVVLGISVHELFEGLAIGLESSPSNVWYMFGAVSAHKLVIAFCIGIELVTSGLKTIYIVMYMFLFAIVNPIGIGTGIIISNNSDSFTNLVSVILQGLATGTLIKTNPLRIPCYANSSDDHHHDHKSYESCYNNDTTLAKVLAMSILFVISFLIGILPIKLNKWFDWTSEAKHSVFVKFLLGMGGGILLCMTFIHLLPEVKTKIEGNHISAYISKRLAEILLCTGFFAMYLIEECVHSYLHYREEHLLLRTSLRIRRGEHLETMLKQDAMHSNQEGHSHGASFDTSNTIAIIRGLLVVLALSIHELFEGLAVGLETSPKSVWYMFGAINAHKQVIAFCIGIELVSSKLKTWVIIIYAFIFAIVSPLGIGVGILVCNFRQSTATISVILQGLASGTLVYVIFFEILQGEKKSGLLQYFAILLGFSIMLLLTFIDLAHTHN</sequence>
<accession>A0A9N9TRP5</accession>
<gene>
    <name evidence="6" type="ORF">PHYEVI_LOCUS7315</name>
</gene>
<feature type="transmembrane region" description="Helical" evidence="5">
    <location>
        <begin position="412"/>
        <end position="435"/>
    </location>
</feature>
<name>A0A9N9TRP5_PHYSR</name>
<dbReference type="AlphaFoldDB" id="A0A9N9TRP5"/>
<evidence type="ECO:0000313" key="6">
    <source>
        <dbReference type="EMBL" id="CAG9860968.1"/>
    </source>
</evidence>
<feature type="transmembrane region" description="Helical" evidence="5">
    <location>
        <begin position="64"/>
        <end position="82"/>
    </location>
</feature>
<feature type="transmembrane region" description="Helical" evidence="5">
    <location>
        <begin position="336"/>
        <end position="354"/>
    </location>
</feature>
<protein>
    <submittedName>
        <fullName evidence="6">Uncharacterized protein</fullName>
    </submittedName>
</protein>
<evidence type="ECO:0000313" key="7">
    <source>
        <dbReference type="Proteomes" id="UP001153712"/>
    </source>
</evidence>
<dbReference type="GO" id="GO:0005886">
    <property type="term" value="C:plasma membrane"/>
    <property type="evidence" value="ECO:0007669"/>
    <property type="project" value="TreeGrafter"/>
</dbReference>
<keyword evidence="4 5" id="KW-0472">Membrane</keyword>
<dbReference type="Pfam" id="PF02535">
    <property type="entry name" value="Zip"/>
    <property type="match status" value="2"/>
</dbReference>
<evidence type="ECO:0000256" key="2">
    <source>
        <dbReference type="ARBA" id="ARBA00022692"/>
    </source>
</evidence>
<dbReference type="EMBL" id="OU900097">
    <property type="protein sequence ID" value="CAG9860968.1"/>
    <property type="molecule type" value="Genomic_DNA"/>
</dbReference>
<proteinExistence type="predicted"/>
<evidence type="ECO:0000256" key="1">
    <source>
        <dbReference type="ARBA" id="ARBA00004141"/>
    </source>
</evidence>
<comment type="subcellular location">
    <subcellularLocation>
        <location evidence="1">Membrane</location>
        <topology evidence="1">Multi-pass membrane protein</topology>
    </subcellularLocation>
</comment>
<dbReference type="InterPro" id="IPR003689">
    <property type="entry name" value="ZIP"/>
</dbReference>
<feature type="transmembrane region" description="Helical" evidence="5">
    <location>
        <begin position="23"/>
        <end position="44"/>
    </location>
</feature>
<dbReference type="OrthoDB" id="448280at2759"/>
<evidence type="ECO:0000256" key="3">
    <source>
        <dbReference type="ARBA" id="ARBA00022989"/>
    </source>
</evidence>
<feature type="transmembrane region" description="Helical" evidence="5">
    <location>
        <begin position="575"/>
        <end position="596"/>
    </location>
</feature>
<feature type="transmembrane region" description="Helical" evidence="5">
    <location>
        <begin position="608"/>
        <end position="627"/>
    </location>
</feature>
<organism evidence="6 7">
    <name type="scientific">Phyllotreta striolata</name>
    <name type="common">Striped flea beetle</name>
    <name type="synonym">Crioceris striolata</name>
    <dbReference type="NCBI Taxonomy" id="444603"/>
    <lineage>
        <taxon>Eukaryota</taxon>
        <taxon>Metazoa</taxon>
        <taxon>Ecdysozoa</taxon>
        <taxon>Arthropoda</taxon>
        <taxon>Hexapoda</taxon>
        <taxon>Insecta</taxon>
        <taxon>Pterygota</taxon>
        <taxon>Neoptera</taxon>
        <taxon>Endopterygota</taxon>
        <taxon>Coleoptera</taxon>
        <taxon>Polyphaga</taxon>
        <taxon>Cucujiformia</taxon>
        <taxon>Chrysomeloidea</taxon>
        <taxon>Chrysomelidae</taxon>
        <taxon>Galerucinae</taxon>
        <taxon>Alticini</taxon>
        <taxon>Phyllotreta</taxon>
    </lineage>
</organism>
<dbReference type="GO" id="GO:0005385">
    <property type="term" value="F:zinc ion transmembrane transporter activity"/>
    <property type="evidence" value="ECO:0007669"/>
    <property type="project" value="TreeGrafter"/>
</dbReference>
<feature type="transmembrane region" description="Helical" evidence="5">
    <location>
        <begin position="252"/>
        <end position="275"/>
    </location>
</feature>
<keyword evidence="7" id="KW-1185">Reference proteome</keyword>
<dbReference type="PANTHER" id="PTHR11040:SF203">
    <property type="entry name" value="FI18611P1-RELATED"/>
    <property type="match status" value="1"/>
</dbReference>
<feature type="transmembrane region" description="Helical" evidence="5">
    <location>
        <begin position="223"/>
        <end position="245"/>
    </location>
</feature>
<dbReference type="Proteomes" id="UP001153712">
    <property type="component" value="Chromosome 4"/>
</dbReference>
<keyword evidence="2 5" id="KW-0812">Transmembrane</keyword>
<feature type="transmembrane region" description="Helical" evidence="5">
    <location>
        <begin position="102"/>
        <end position="123"/>
    </location>
</feature>
<feature type="transmembrane region" description="Helical" evidence="5">
    <location>
        <begin position="516"/>
        <end position="539"/>
    </location>
</feature>
<feature type="transmembrane region" description="Helical" evidence="5">
    <location>
        <begin position="189"/>
        <end position="208"/>
    </location>
</feature>
<reference evidence="6" key="1">
    <citation type="submission" date="2022-01" db="EMBL/GenBank/DDBJ databases">
        <authorList>
            <person name="King R."/>
        </authorList>
    </citation>
    <scope>NUCLEOTIDE SEQUENCE</scope>
</reference>
<evidence type="ECO:0000256" key="4">
    <source>
        <dbReference type="ARBA" id="ARBA00023136"/>
    </source>
</evidence>
<feature type="transmembrane region" description="Helical" evidence="5">
    <location>
        <begin position="374"/>
        <end position="392"/>
    </location>
</feature>
<keyword evidence="3 5" id="KW-1133">Transmembrane helix</keyword>
<evidence type="ECO:0000256" key="5">
    <source>
        <dbReference type="SAM" id="Phobius"/>
    </source>
</evidence>
<dbReference type="PANTHER" id="PTHR11040">
    <property type="entry name" value="ZINC/IRON TRANSPORTER"/>
    <property type="match status" value="1"/>
</dbReference>